<dbReference type="PANTHER" id="PTHR35894:SF1">
    <property type="entry name" value="PHOSPHORIBULOKINASE _ URIDINE KINASE FAMILY"/>
    <property type="match status" value="1"/>
</dbReference>
<comment type="caution">
    <text evidence="2">The sequence shown here is derived from an EMBL/GenBank/DDBJ whole genome shotgun (WGS) entry which is preliminary data.</text>
</comment>
<dbReference type="EMBL" id="JACYTO010000002">
    <property type="protein sequence ID" value="MBD8503645.1"/>
    <property type="molecule type" value="Genomic_DNA"/>
</dbReference>
<dbReference type="InterPro" id="IPR003593">
    <property type="entry name" value="AAA+_ATPase"/>
</dbReference>
<dbReference type="SUPFAM" id="SSF52540">
    <property type="entry name" value="P-loop containing nucleoside triphosphate hydrolases"/>
    <property type="match status" value="1"/>
</dbReference>
<dbReference type="Gene3D" id="1.10.101.10">
    <property type="entry name" value="PGBD-like superfamily/PGBD"/>
    <property type="match status" value="1"/>
</dbReference>
<dbReference type="Pfam" id="PF01471">
    <property type="entry name" value="PG_binding_1"/>
    <property type="match status" value="1"/>
</dbReference>
<dbReference type="RefSeq" id="WP_187718464.1">
    <property type="nucleotide sequence ID" value="NZ_JACTAH010000002.1"/>
</dbReference>
<accession>A0ABR9BDS8</accession>
<dbReference type="Gene3D" id="3.40.50.300">
    <property type="entry name" value="P-loop containing nucleotide triphosphate hydrolases"/>
    <property type="match status" value="1"/>
</dbReference>
<evidence type="ECO:0000259" key="1">
    <source>
        <dbReference type="SMART" id="SM00382"/>
    </source>
</evidence>
<protein>
    <submittedName>
        <fullName evidence="2">AAA family ATPase</fullName>
    </submittedName>
</protein>
<reference evidence="3" key="1">
    <citation type="submission" date="2023-07" db="EMBL/GenBank/DDBJ databases">
        <title>Thauera sp. CAU 1555 isolated from sand of Yaerae Beach.</title>
        <authorList>
            <person name="Kim W."/>
        </authorList>
    </citation>
    <scope>NUCLEOTIDE SEQUENCE [LARGE SCALE GENOMIC DNA]</scope>
    <source>
        <strain evidence="3">CAU 1555</strain>
    </source>
</reference>
<dbReference type="PANTHER" id="PTHR35894">
    <property type="entry name" value="GENERAL SECRETION PATHWAY PROTEIN A-RELATED"/>
    <property type="match status" value="1"/>
</dbReference>
<organism evidence="2 3">
    <name type="scientific">Thauera sedimentorum</name>
    <dbReference type="NCBI Taxonomy" id="2767595"/>
    <lineage>
        <taxon>Bacteria</taxon>
        <taxon>Pseudomonadati</taxon>
        <taxon>Pseudomonadota</taxon>
        <taxon>Betaproteobacteria</taxon>
        <taxon>Rhodocyclales</taxon>
        <taxon>Zoogloeaceae</taxon>
        <taxon>Thauera</taxon>
    </lineage>
</organism>
<dbReference type="InterPro" id="IPR052026">
    <property type="entry name" value="ExeA_AAA_ATPase_DNA-bind"/>
</dbReference>
<evidence type="ECO:0000313" key="2">
    <source>
        <dbReference type="EMBL" id="MBD8503645.1"/>
    </source>
</evidence>
<sequence>MSARNTAAHLQALGLARNPFPTTPDAEAYFHTDLLEAELAEAVHCVSERKGFVVVTGEVGLGKSTLARRMIAALEADGCAVALVLNTFLNERELLREINRDLGLADGEDFGANLATLNAYLLDRQQQGLTTAILIDDAQNLRLECLELVRLLTNLETGQEKLVQIVLIAQPELEETLAQREIRQLTSRIVKHVRLLPLSPADAVRYVDHRLSFAGAAGRIVVTPAAHRALYRHARGNPRRMHIVLDRCLYGLVARRSQVVDEPLIDAAARESGLQNGTAPAARTGLRGALLRTAVGLAALAGIGAGAVLAMNRDAPSPRAAGGDTAFVHSSLPSPAPACVGKLAGRPLPVIDELLARHDWQGIEALLSSQAPALELLALPAELAARHTADADLCALNDGPIVRLLWRHDWPDRRLGYGERGAGAHRLQTRLAAHGFYQAEVDGVVGIQTTSALAQFQRSRGLAPSGVADPRTLFMLGIPPGIQPVSQQEAHNG</sequence>
<gene>
    <name evidence="2" type="ORF">IFO67_12185</name>
</gene>
<evidence type="ECO:0000313" key="3">
    <source>
        <dbReference type="Proteomes" id="UP000603602"/>
    </source>
</evidence>
<dbReference type="InterPro" id="IPR049945">
    <property type="entry name" value="AAA_22"/>
</dbReference>
<dbReference type="Proteomes" id="UP000603602">
    <property type="component" value="Unassembled WGS sequence"/>
</dbReference>
<dbReference type="InterPro" id="IPR002477">
    <property type="entry name" value="Peptidoglycan-bd-like"/>
</dbReference>
<feature type="domain" description="AAA+ ATPase" evidence="1">
    <location>
        <begin position="49"/>
        <end position="196"/>
    </location>
</feature>
<dbReference type="SUPFAM" id="SSF47090">
    <property type="entry name" value="PGBD-like"/>
    <property type="match status" value="1"/>
</dbReference>
<proteinExistence type="predicted"/>
<dbReference type="InterPro" id="IPR036366">
    <property type="entry name" value="PGBDSf"/>
</dbReference>
<name>A0ABR9BDS8_9RHOO</name>
<dbReference type="SMART" id="SM00382">
    <property type="entry name" value="AAA"/>
    <property type="match status" value="1"/>
</dbReference>
<dbReference type="InterPro" id="IPR027417">
    <property type="entry name" value="P-loop_NTPase"/>
</dbReference>
<keyword evidence="3" id="KW-1185">Reference proteome</keyword>
<dbReference type="InterPro" id="IPR036365">
    <property type="entry name" value="PGBD-like_sf"/>
</dbReference>
<dbReference type="Pfam" id="PF13401">
    <property type="entry name" value="AAA_22"/>
    <property type="match status" value="1"/>
</dbReference>